<evidence type="ECO:0000256" key="1">
    <source>
        <dbReference type="SAM" id="MobiDB-lite"/>
    </source>
</evidence>
<organism evidence="2">
    <name type="scientific">uncultured Caudovirales phage</name>
    <dbReference type="NCBI Taxonomy" id="2100421"/>
    <lineage>
        <taxon>Viruses</taxon>
        <taxon>Duplodnaviria</taxon>
        <taxon>Heunggongvirae</taxon>
        <taxon>Uroviricota</taxon>
        <taxon>Caudoviricetes</taxon>
        <taxon>Peduoviridae</taxon>
        <taxon>Maltschvirus</taxon>
        <taxon>Maltschvirus maltsch</taxon>
    </lineage>
</organism>
<sequence>MPYWGHKHFALRKNIRQNSLHSRFTPLLFNNSVESVSNTGTDELQQQRNSKQGIKDDTYSKRKKPYCTIRDQ</sequence>
<feature type="region of interest" description="Disordered" evidence="1">
    <location>
        <begin position="37"/>
        <end position="72"/>
    </location>
</feature>
<gene>
    <name evidence="2" type="ORF">UFOVP139_12</name>
</gene>
<proteinExistence type="predicted"/>
<name>A0A6J5LGJ5_9CAUD</name>
<reference evidence="2" key="1">
    <citation type="submission" date="2020-04" db="EMBL/GenBank/DDBJ databases">
        <authorList>
            <person name="Chiriac C."/>
            <person name="Salcher M."/>
            <person name="Ghai R."/>
            <person name="Kavagutti S V."/>
        </authorList>
    </citation>
    <scope>NUCLEOTIDE SEQUENCE</scope>
</reference>
<feature type="compositionally biased region" description="Polar residues" evidence="1">
    <location>
        <begin position="37"/>
        <end position="52"/>
    </location>
</feature>
<accession>A0A6J5LGJ5</accession>
<dbReference type="EMBL" id="LR796259">
    <property type="protein sequence ID" value="CAB4132197.1"/>
    <property type="molecule type" value="Genomic_DNA"/>
</dbReference>
<protein>
    <submittedName>
        <fullName evidence="2">Uncharacterized protein</fullName>
    </submittedName>
</protein>
<evidence type="ECO:0000313" key="2">
    <source>
        <dbReference type="EMBL" id="CAB4132197.1"/>
    </source>
</evidence>